<name>A0ABR9QE18_9BACI</name>
<gene>
    <name evidence="1" type="ORF">IMZ08_01365</name>
</gene>
<dbReference type="Proteomes" id="UP001516662">
    <property type="component" value="Unassembled WGS sequence"/>
</dbReference>
<dbReference type="EMBL" id="JADCLJ010000006">
    <property type="protein sequence ID" value="MBE4906703.1"/>
    <property type="molecule type" value="Genomic_DNA"/>
</dbReference>
<reference evidence="1 2" key="1">
    <citation type="submission" date="2020-10" db="EMBL/GenBank/DDBJ databases">
        <title>Bacillus sp. HD4P25, an endophyte from a halophyte.</title>
        <authorList>
            <person name="Sun J.-Q."/>
        </authorList>
    </citation>
    <scope>NUCLEOTIDE SEQUENCE [LARGE SCALE GENOMIC DNA]</scope>
    <source>
        <strain evidence="1 2">YIM 93174</strain>
    </source>
</reference>
<organism evidence="1 2">
    <name type="scientific">Litchfieldia luteola</name>
    <dbReference type="NCBI Taxonomy" id="682179"/>
    <lineage>
        <taxon>Bacteria</taxon>
        <taxon>Bacillati</taxon>
        <taxon>Bacillota</taxon>
        <taxon>Bacilli</taxon>
        <taxon>Bacillales</taxon>
        <taxon>Bacillaceae</taxon>
        <taxon>Litchfieldia</taxon>
    </lineage>
</organism>
<accession>A0ABR9QE18</accession>
<sequence length="66" mass="7368">MSKDPNDILRGTALNPVIGMTEDLDTSNPYESESMYAGDSVDEHVTIEQANQYLGEKEIKQVYDNS</sequence>
<keyword evidence="2" id="KW-1185">Reference proteome</keyword>
<dbReference type="RefSeq" id="WP_193534200.1">
    <property type="nucleotide sequence ID" value="NZ_JADCLJ010000006.1"/>
</dbReference>
<evidence type="ECO:0000313" key="1">
    <source>
        <dbReference type="EMBL" id="MBE4906703.1"/>
    </source>
</evidence>
<evidence type="ECO:0000313" key="2">
    <source>
        <dbReference type="Proteomes" id="UP001516662"/>
    </source>
</evidence>
<protein>
    <submittedName>
        <fullName evidence="1">Uncharacterized protein</fullName>
    </submittedName>
</protein>
<comment type="caution">
    <text evidence="1">The sequence shown here is derived from an EMBL/GenBank/DDBJ whole genome shotgun (WGS) entry which is preliminary data.</text>
</comment>
<proteinExistence type="predicted"/>